<organism evidence="1 2">
    <name type="scientific">Molorchus minor</name>
    <dbReference type="NCBI Taxonomy" id="1323400"/>
    <lineage>
        <taxon>Eukaryota</taxon>
        <taxon>Metazoa</taxon>
        <taxon>Ecdysozoa</taxon>
        <taxon>Arthropoda</taxon>
        <taxon>Hexapoda</taxon>
        <taxon>Insecta</taxon>
        <taxon>Pterygota</taxon>
        <taxon>Neoptera</taxon>
        <taxon>Endopterygota</taxon>
        <taxon>Coleoptera</taxon>
        <taxon>Polyphaga</taxon>
        <taxon>Cucujiformia</taxon>
        <taxon>Chrysomeloidea</taxon>
        <taxon>Cerambycidae</taxon>
        <taxon>Lamiinae</taxon>
        <taxon>Monochamini</taxon>
        <taxon>Molorchus</taxon>
    </lineage>
</organism>
<comment type="caution">
    <text evidence="1">The sequence shown here is derived from an EMBL/GenBank/DDBJ whole genome shotgun (WGS) entry which is preliminary data.</text>
</comment>
<reference evidence="1" key="1">
    <citation type="journal article" date="2023" name="Insect Mol. Biol.">
        <title>Genome sequencing provides insights into the evolution of gene families encoding plant cell wall-degrading enzymes in longhorned beetles.</title>
        <authorList>
            <person name="Shin N.R."/>
            <person name="Okamura Y."/>
            <person name="Kirsch R."/>
            <person name="Pauchet Y."/>
        </authorList>
    </citation>
    <scope>NUCLEOTIDE SEQUENCE</scope>
    <source>
        <strain evidence="1">MMC_N1</strain>
    </source>
</reference>
<protein>
    <recommendedName>
        <fullName evidence="3">Transposase</fullName>
    </recommendedName>
</protein>
<dbReference type="InterPro" id="IPR036397">
    <property type="entry name" value="RNaseH_sf"/>
</dbReference>
<dbReference type="EMBL" id="JAPWTJ010000063">
    <property type="protein sequence ID" value="KAJ8983737.1"/>
    <property type="molecule type" value="Genomic_DNA"/>
</dbReference>
<proteinExistence type="predicted"/>
<evidence type="ECO:0000313" key="1">
    <source>
        <dbReference type="EMBL" id="KAJ8983737.1"/>
    </source>
</evidence>
<gene>
    <name evidence="1" type="ORF">NQ317_017840</name>
</gene>
<dbReference type="Gene3D" id="3.30.420.10">
    <property type="entry name" value="Ribonuclease H-like superfamily/Ribonuclease H"/>
    <property type="match status" value="1"/>
</dbReference>
<keyword evidence="2" id="KW-1185">Reference proteome</keyword>
<evidence type="ECO:0000313" key="2">
    <source>
        <dbReference type="Proteomes" id="UP001162164"/>
    </source>
</evidence>
<name>A0ABQ9K2C7_9CUCU</name>
<sequence>MSSMFKVFKKFKYLGVAKSTVYRVVKNQKEQGKVTRHICIRNIQGWAKVPERLDYSRTGPRINFGFSTLYSAKFLELLDMSPEFNDLFPNRENPQVIANDVYFQQDGAPPHYARILRDFLDNSFDVCGVSHKTCHGTRASRRILAVADNITPKSLHNVQREFVDRLAHCQAVEGFQFEHLTK</sequence>
<dbReference type="Proteomes" id="UP001162164">
    <property type="component" value="Unassembled WGS sequence"/>
</dbReference>
<accession>A0ABQ9K2C7</accession>
<evidence type="ECO:0008006" key="3">
    <source>
        <dbReference type="Google" id="ProtNLM"/>
    </source>
</evidence>